<feature type="compositionally biased region" description="Polar residues" evidence="1">
    <location>
        <begin position="273"/>
        <end position="299"/>
    </location>
</feature>
<accession>A0A1A9ZRV8</accession>
<feature type="region of interest" description="Disordered" evidence="1">
    <location>
        <begin position="131"/>
        <end position="155"/>
    </location>
</feature>
<feature type="compositionally biased region" description="Low complexity" evidence="1">
    <location>
        <begin position="478"/>
        <end position="523"/>
    </location>
</feature>
<dbReference type="STRING" id="7398.A0A1A9ZRV8"/>
<feature type="compositionally biased region" description="Polar residues" evidence="1">
    <location>
        <begin position="394"/>
        <end position="410"/>
    </location>
</feature>
<feature type="region of interest" description="Disordered" evidence="1">
    <location>
        <begin position="49"/>
        <end position="113"/>
    </location>
</feature>
<feature type="region of interest" description="Disordered" evidence="1">
    <location>
        <begin position="170"/>
        <end position="212"/>
    </location>
</feature>
<name>A0A1A9ZRV8_GLOPL</name>
<dbReference type="InterPro" id="IPR028184">
    <property type="entry name" value="VGLL4"/>
</dbReference>
<dbReference type="VEuPathDB" id="VectorBase:GPAI023117"/>
<dbReference type="InterPro" id="IPR006627">
    <property type="entry name" value="TDU_repeat"/>
</dbReference>
<reference evidence="2" key="2">
    <citation type="submission" date="2020-05" db="UniProtKB">
        <authorList>
            <consortium name="EnsemblMetazoa"/>
        </authorList>
    </citation>
    <scope>IDENTIFICATION</scope>
    <source>
        <strain evidence="2">IAEA</strain>
    </source>
</reference>
<evidence type="ECO:0000313" key="2">
    <source>
        <dbReference type="EnsemblMetazoa" id="GPAI023117-PA"/>
    </source>
</evidence>
<feature type="compositionally biased region" description="Polar residues" evidence="1">
    <location>
        <begin position="84"/>
        <end position="112"/>
    </location>
</feature>
<dbReference type="PANTHER" id="PTHR17604">
    <property type="entry name" value="TRANSCRIPTION COFACTOR VESTIGIAL-LIKE PROTEIN 4"/>
    <property type="match status" value="1"/>
</dbReference>
<reference evidence="3" key="1">
    <citation type="submission" date="2014-03" db="EMBL/GenBank/DDBJ databases">
        <authorList>
            <person name="Aksoy S."/>
            <person name="Warren W."/>
            <person name="Wilson R.K."/>
        </authorList>
    </citation>
    <scope>NUCLEOTIDE SEQUENCE [LARGE SCALE GENOMIC DNA]</scope>
    <source>
        <strain evidence="3">IAEA</strain>
    </source>
</reference>
<evidence type="ECO:0000256" key="1">
    <source>
        <dbReference type="SAM" id="MobiDB-lite"/>
    </source>
</evidence>
<evidence type="ECO:0008006" key="4">
    <source>
        <dbReference type="Google" id="ProtNLM"/>
    </source>
</evidence>
<feature type="region of interest" description="Disordered" evidence="1">
    <location>
        <begin position="371"/>
        <end position="450"/>
    </location>
</feature>
<feature type="compositionally biased region" description="Low complexity" evidence="1">
    <location>
        <begin position="58"/>
        <end position="75"/>
    </location>
</feature>
<evidence type="ECO:0000313" key="3">
    <source>
        <dbReference type="Proteomes" id="UP000092445"/>
    </source>
</evidence>
<dbReference type="AlphaFoldDB" id="A0A1A9ZRV8"/>
<organism evidence="2 3">
    <name type="scientific">Glossina pallidipes</name>
    <name type="common">Tsetse fly</name>
    <dbReference type="NCBI Taxonomy" id="7398"/>
    <lineage>
        <taxon>Eukaryota</taxon>
        <taxon>Metazoa</taxon>
        <taxon>Ecdysozoa</taxon>
        <taxon>Arthropoda</taxon>
        <taxon>Hexapoda</taxon>
        <taxon>Insecta</taxon>
        <taxon>Pterygota</taxon>
        <taxon>Neoptera</taxon>
        <taxon>Endopterygota</taxon>
        <taxon>Diptera</taxon>
        <taxon>Brachycera</taxon>
        <taxon>Muscomorpha</taxon>
        <taxon>Hippoboscoidea</taxon>
        <taxon>Glossinidae</taxon>
        <taxon>Glossina</taxon>
    </lineage>
</organism>
<feature type="region of interest" description="Disordered" evidence="1">
    <location>
        <begin position="229"/>
        <end position="252"/>
    </location>
</feature>
<feature type="region of interest" description="Disordered" evidence="1">
    <location>
        <begin position="462"/>
        <end position="523"/>
    </location>
</feature>
<dbReference type="PANTHER" id="PTHR17604:SF7">
    <property type="entry name" value="TONDU-DOMAIN-CONTAINING GROWTH INHIBITOR, ISOFORM A"/>
    <property type="match status" value="1"/>
</dbReference>
<dbReference type="EnsemblMetazoa" id="GPAI023117-RA">
    <property type="protein sequence ID" value="GPAI023117-PA"/>
    <property type="gene ID" value="GPAI023117"/>
</dbReference>
<feature type="compositionally biased region" description="Polar residues" evidence="1">
    <location>
        <begin position="374"/>
        <end position="387"/>
    </location>
</feature>
<dbReference type="SMART" id="SM00711">
    <property type="entry name" value="TDU"/>
    <property type="match status" value="2"/>
</dbReference>
<sequence>MHRNSVTIFRSELPVVWSATVDSDQSKARLTSKELPTAAWRRERRLRTGEYHTHHHSLNSTGSSTSSVRASSTPGSSPPPPPTAHNQQHSPTSVATTTSSQILHTPQPSPTNAQQMSMMMAAAAAAAMRPLCDTPGNRNPSTSTTPPPDLHAQQPVGGALHLSHLRHGQTFHQHLHEDPPNEDSPLDMSLSSSLKQRNSPPPPYREPLPGSTFATTLARPSVITQAPPKREIRENTLITNREHDNRSTESIDEHFRRSLGNDYFTLFAKKSPATQQYKTPSPQPSQAQTNASALVHSTGTPPPPPPAQVTATLSAYASSNAPPIHHQQQPQPLISPKPNAMLLSPAAIVAQMQAVNQNPQSSPLALQRIPGTLASPQSPAPNVNNSNIGGGATKNVTTSPLSSTTGSRNASPLPMPHTIPLTRLNSVENSPTSSPRHTPPVAQSAVNSSPTLPAIMRIKTEPGLQNVKNHTPTPPASPTSATAMPGSLLNNANVSSSNSNSNCSVSSSTTSLNKTNSNSGSTSAEVLASVDDHFAKALGDTWKKLQENKEMRK</sequence>
<dbReference type="Proteomes" id="UP000092445">
    <property type="component" value="Unassembled WGS sequence"/>
</dbReference>
<proteinExistence type="predicted"/>
<feature type="region of interest" description="Disordered" evidence="1">
    <location>
        <begin position="273"/>
        <end position="310"/>
    </location>
</feature>
<dbReference type="GO" id="GO:0001223">
    <property type="term" value="F:transcription coactivator binding"/>
    <property type="evidence" value="ECO:0007669"/>
    <property type="project" value="TreeGrafter"/>
</dbReference>
<protein>
    <recommendedName>
        <fullName evidence="4">Transcription cofactor vestigial-like protein 4</fullName>
    </recommendedName>
</protein>
<feature type="compositionally biased region" description="Polar residues" evidence="1">
    <location>
        <begin position="423"/>
        <end position="436"/>
    </location>
</feature>
<keyword evidence="3" id="KW-1185">Reference proteome</keyword>
<dbReference type="GO" id="GO:0045892">
    <property type="term" value="P:negative regulation of DNA-templated transcription"/>
    <property type="evidence" value="ECO:0007669"/>
    <property type="project" value="TreeGrafter"/>
</dbReference>